<evidence type="ECO:0000256" key="1">
    <source>
        <dbReference type="ARBA" id="ARBA00001968"/>
    </source>
</evidence>
<dbReference type="PANTHER" id="PTHR46599:SF2">
    <property type="entry name" value="PIGGYBAC TRANSPOSABLE ELEMENT-DERIVED PROTEIN 4-LIKE"/>
    <property type="match status" value="1"/>
</dbReference>
<evidence type="ECO:0000256" key="2">
    <source>
        <dbReference type="ARBA" id="ARBA00022723"/>
    </source>
</evidence>
<evidence type="ECO:0000313" key="7">
    <source>
        <dbReference type="EMBL" id="KAK7468029.1"/>
    </source>
</evidence>
<dbReference type="InterPro" id="IPR029526">
    <property type="entry name" value="PGBD"/>
</dbReference>
<evidence type="ECO:0000256" key="3">
    <source>
        <dbReference type="SAM" id="MobiDB-lite"/>
    </source>
</evidence>
<evidence type="ECO:0000313" key="8">
    <source>
        <dbReference type="Proteomes" id="UP001519460"/>
    </source>
</evidence>
<protein>
    <recommendedName>
        <fullName evidence="9">DDE Tnp4 domain-containing protein</fullName>
    </recommendedName>
</protein>
<keyword evidence="2" id="KW-0479">Metal-binding</keyword>
<dbReference type="PANTHER" id="PTHR46599">
    <property type="entry name" value="PIGGYBAC TRANSPOSABLE ELEMENT-DERIVED PROTEIN 4"/>
    <property type="match status" value="1"/>
</dbReference>
<dbReference type="InterPro" id="IPR027806">
    <property type="entry name" value="HARBI1_dom"/>
</dbReference>
<dbReference type="AlphaFoldDB" id="A0ABD0JAZ0"/>
<accession>A0ABD0JAZ0</accession>
<evidence type="ECO:0000259" key="5">
    <source>
        <dbReference type="Pfam" id="PF13837"/>
    </source>
</evidence>
<dbReference type="Gene3D" id="1.10.10.60">
    <property type="entry name" value="Homeodomain-like"/>
    <property type="match status" value="1"/>
</dbReference>
<evidence type="ECO:0000259" key="6">
    <source>
        <dbReference type="Pfam" id="PF13843"/>
    </source>
</evidence>
<dbReference type="Pfam" id="PF13843">
    <property type="entry name" value="DDE_Tnp_1_7"/>
    <property type="match status" value="1"/>
</dbReference>
<feature type="region of interest" description="Disordered" evidence="3">
    <location>
        <begin position="232"/>
        <end position="254"/>
    </location>
</feature>
<organism evidence="7 8">
    <name type="scientific">Batillaria attramentaria</name>
    <dbReference type="NCBI Taxonomy" id="370345"/>
    <lineage>
        <taxon>Eukaryota</taxon>
        <taxon>Metazoa</taxon>
        <taxon>Spiralia</taxon>
        <taxon>Lophotrochozoa</taxon>
        <taxon>Mollusca</taxon>
        <taxon>Gastropoda</taxon>
        <taxon>Caenogastropoda</taxon>
        <taxon>Sorbeoconcha</taxon>
        <taxon>Cerithioidea</taxon>
        <taxon>Batillariidae</taxon>
        <taxon>Batillaria</taxon>
    </lineage>
</organism>
<proteinExistence type="predicted"/>
<feature type="compositionally biased region" description="Basic and acidic residues" evidence="3">
    <location>
        <begin position="423"/>
        <end position="433"/>
    </location>
</feature>
<comment type="cofactor">
    <cofactor evidence="1">
        <name>a divalent metal cation</name>
        <dbReference type="ChEBI" id="CHEBI:60240"/>
    </cofactor>
</comment>
<feature type="domain" description="DDE Tnp4" evidence="4">
    <location>
        <begin position="843"/>
        <end position="926"/>
    </location>
</feature>
<gene>
    <name evidence="7" type="ORF">BaRGS_00036733</name>
</gene>
<dbReference type="Proteomes" id="UP001519460">
    <property type="component" value="Unassembled WGS sequence"/>
</dbReference>
<dbReference type="InterPro" id="IPR044822">
    <property type="entry name" value="Myb_DNA-bind_4"/>
</dbReference>
<feature type="domain" description="PiggyBac transposable element-derived protein" evidence="6">
    <location>
        <begin position="666"/>
        <end position="778"/>
    </location>
</feature>
<dbReference type="Pfam" id="PF13359">
    <property type="entry name" value="DDE_Tnp_4"/>
    <property type="match status" value="1"/>
</dbReference>
<dbReference type="EMBL" id="JACVVK020000525">
    <property type="protein sequence ID" value="KAK7468029.1"/>
    <property type="molecule type" value="Genomic_DNA"/>
</dbReference>
<name>A0ABD0JAZ0_9CAEN</name>
<dbReference type="Pfam" id="PF13837">
    <property type="entry name" value="Myb_DNA-bind_4"/>
    <property type="match status" value="1"/>
</dbReference>
<reference evidence="7 8" key="1">
    <citation type="journal article" date="2023" name="Sci. Data">
        <title>Genome assembly of the Korean intertidal mud-creeper Batillaria attramentaria.</title>
        <authorList>
            <person name="Patra A.K."/>
            <person name="Ho P.T."/>
            <person name="Jun S."/>
            <person name="Lee S.J."/>
            <person name="Kim Y."/>
            <person name="Won Y.J."/>
        </authorList>
    </citation>
    <scope>NUCLEOTIDE SEQUENCE [LARGE SCALE GENOMIC DNA]</scope>
    <source>
        <strain evidence="7">Wonlab-2016</strain>
    </source>
</reference>
<evidence type="ECO:0000259" key="4">
    <source>
        <dbReference type="Pfam" id="PF13359"/>
    </source>
</evidence>
<keyword evidence="8" id="KW-1185">Reference proteome</keyword>
<sequence length="1134" mass="125829">MATGTCRGSLQRLQELPDSSYCKQIVEGGKHPNRCQLGVLYQELTQLTPRADSADTSGRGFGWAVLLLLEKYREYKWMLLDPRMKKMECFKKISTEMRAMGHQFSPDQCCKKFDNMKSRHKIIRDRNGKTGRGRSSWVYFDLMEDLMSGIPRFNLLTLYRQKKGRAKRIPLCKDVAALSEFLSKKSVEAIGSLETDNVEGNHDVIVKKAWNNLAEVTLTQLILSNRRRQGEVSKLKPSDLTNPGSQDSGGEGSNCLEDSGKWLLSLSTTSSSLATEQVPQADRHATLAVDMDKSVCSACKGSLVGTRTGSSTETFLNTKQYRGIHGGLKMPSPILQRSVKQMEREYEDVVGTLLHTDQVMWRVVCKLSKKNEVVCIEGNRCNVGHLVVQLFASLRLHFTLKDSNRHLEESSTFEEAGSPGEGGKTDGDARRSGEGFQESQSSHGDSEVATGSGKGLPRVQTTGGRVGLCRGGTDSHPESEVEEAPPVKLHRKSTSKWPKMPPVDAEQTSGSEDGKAVRRPPAGSPGIWLPKYGVSGDRPGWGHAREEAKLDKVCSDSPGPAVRVVAHSTSGVVGPEFVTGDRVYTRPKGYSPDDEYKEAAGGRFLTRRIGDCCRLVQVSVLTSSGEQPKPSYVLPGVTTTTGAYAKRKHQRPGATFQLGAEKNENDFFEKVFTPELIEKVVVETNGYADQRYADKPDPRWGPVTETELRAYLDMRVVHFIQVPHADMHWSMDWLFGCLKVADIMCRERFENISLYLHCNNRETNPTPGQGGHDKLHQTTSDLSSKKYPTLVSLPTIRTLRQVWTRQWSPSVDDWVFASIYPQNPLCIESKCGCRLILKTATQMSSSIILLALVDADYKIIWFSVGCNGRAGDAGVFRDSSLYQGLENRTLGIPGAKPLPSRNHPVPHFIVGDDAFGLKPFLMRPFPFWTSASADGLCLNSATLNDLKGLEKKRNLGDVRRLIFVNKREAPTLLYCDSLGWDMSEGLRTEINPSLHFLGCGALHPTCMLLAHHPYNDRHTTAATNSKTDTVTSEERDILQYIGGSIVCSIKNKLTGNSHDQEGKLSLIDSLCSEKPSQEGSCASLNSPLDRGGHSYRKPGVIQVMEMMEMQFRCHSDNVSACEKFMSACIYYYHQ</sequence>
<feature type="region of interest" description="Disordered" evidence="3">
    <location>
        <begin position="408"/>
        <end position="534"/>
    </location>
</feature>
<evidence type="ECO:0008006" key="9">
    <source>
        <dbReference type="Google" id="ProtNLM"/>
    </source>
</evidence>
<comment type="caution">
    <text evidence="7">The sequence shown here is derived from an EMBL/GenBank/DDBJ whole genome shotgun (WGS) entry which is preliminary data.</text>
</comment>
<feature type="domain" description="Myb/SANT-like DNA-binding" evidence="5">
    <location>
        <begin position="65"/>
        <end position="146"/>
    </location>
</feature>
<dbReference type="GO" id="GO:0046872">
    <property type="term" value="F:metal ion binding"/>
    <property type="evidence" value="ECO:0007669"/>
    <property type="project" value="UniProtKB-KW"/>
</dbReference>